<comment type="similarity">
    <text evidence="2">Belongs to the NDUFAF7 family.</text>
</comment>
<dbReference type="EMBL" id="PKPP01002118">
    <property type="protein sequence ID" value="PWA77494.1"/>
    <property type="molecule type" value="Genomic_DNA"/>
</dbReference>
<proteinExistence type="inferred from homology"/>
<keyword evidence="4 8" id="KW-0489">Methyltransferase</keyword>
<comment type="subcellular location">
    <subcellularLocation>
        <location evidence="1">Mitochondrion</location>
    </subcellularLocation>
</comment>
<dbReference type="Proteomes" id="UP000245207">
    <property type="component" value="Unassembled WGS sequence"/>
</dbReference>
<organism evidence="8 9">
    <name type="scientific">Artemisia annua</name>
    <name type="common">Sweet wormwood</name>
    <dbReference type="NCBI Taxonomy" id="35608"/>
    <lineage>
        <taxon>Eukaryota</taxon>
        <taxon>Viridiplantae</taxon>
        <taxon>Streptophyta</taxon>
        <taxon>Embryophyta</taxon>
        <taxon>Tracheophyta</taxon>
        <taxon>Spermatophyta</taxon>
        <taxon>Magnoliopsida</taxon>
        <taxon>eudicotyledons</taxon>
        <taxon>Gunneridae</taxon>
        <taxon>Pentapetalae</taxon>
        <taxon>asterids</taxon>
        <taxon>campanulids</taxon>
        <taxon>Asterales</taxon>
        <taxon>Asteraceae</taxon>
        <taxon>Asteroideae</taxon>
        <taxon>Anthemideae</taxon>
        <taxon>Artemisiinae</taxon>
        <taxon>Artemisia</taxon>
    </lineage>
</organism>
<keyword evidence="9" id="KW-1185">Reference proteome</keyword>
<dbReference type="GO" id="GO:0005739">
    <property type="term" value="C:mitochondrion"/>
    <property type="evidence" value="ECO:0007669"/>
    <property type="project" value="UniProtKB-SubCell"/>
</dbReference>
<keyword evidence="5 8" id="KW-0808">Transferase</keyword>
<evidence type="ECO:0000256" key="6">
    <source>
        <dbReference type="ARBA" id="ARBA00023128"/>
    </source>
</evidence>
<evidence type="ECO:0000313" key="8">
    <source>
        <dbReference type="EMBL" id="PWA77494.1"/>
    </source>
</evidence>
<dbReference type="InterPro" id="IPR003788">
    <property type="entry name" value="NDUFAF7"/>
</dbReference>
<dbReference type="InterPro" id="IPR038375">
    <property type="entry name" value="NDUFAF7_sf"/>
</dbReference>
<protein>
    <recommendedName>
        <fullName evidence="3">type II protein arginine methyltransferase</fullName>
        <ecNumber evidence="3">2.1.1.320</ecNumber>
    </recommendedName>
</protein>
<dbReference type="SUPFAM" id="SSF53335">
    <property type="entry name" value="S-adenosyl-L-methionine-dependent methyltransferases"/>
    <property type="match status" value="1"/>
</dbReference>
<evidence type="ECO:0000256" key="7">
    <source>
        <dbReference type="ARBA" id="ARBA00048612"/>
    </source>
</evidence>
<name>A0A2U1NVI7_ARTAN</name>
<evidence type="ECO:0000256" key="5">
    <source>
        <dbReference type="ARBA" id="ARBA00022679"/>
    </source>
</evidence>
<evidence type="ECO:0000313" key="9">
    <source>
        <dbReference type="Proteomes" id="UP000245207"/>
    </source>
</evidence>
<evidence type="ECO:0000256" key="2">
    <source>
        <dbReference type="ARBA" id="ARBA00005891"/>
    </source>
</evidence>
<dbReference type="AlphaFoldDB" id="A0A2U1NVI7"/>
<dbReference type="OrthoDB" id="438553at2759"/>
<dbReference type="Pfam" id="PF02636">
    <property type="entry name" value="Methyltransf_28"/>
    <property type="match status" value="1"/>
</dbReference>
<evidence type="ECO:0000256" key="3">
    <source>
        <dbReference type="ARBA" id="ARBA00011935"/>
    </source>
</evidence>
<evidence type="ECO:0000256" key="1">
    <source>
        <dbReference type="ARBA" id="ARBA00004173"/>
    </source>
</evidence>
<accession>A0A2U1NVI7</accession>
<comment type="catalytic activity">
    <reaction evidence="7">
        <text>L-arginyl-[protein] + 2 S-adenosyl-L-methionine = N(omega),N(omega)'-dimethyl-L-arginyl-[protein] + 2 S-adenosyl-L-homocysteine + 2 H(+)</text>
        <dbReference type="Rhea" id="RHEA:48108"/>
        <dbReference type="Rhea" id="RHEA-COMP:10532"/>
        <dbReference type="Rhea" id="RHEA-COMP:11992"/>
        <dbReference type="ChEBI" id="CHEBI:15378"/>
        <dbReference type="ChEBI" id="CHEBI:29965"/>
        <dbReference type="ChEBI" id="CHEBI:57856"/>
        <dbReference type="ChEBI" id="CHEBI:59789"/>
        <dbReference type="ChEBI" id="CHEBI:88221"/>
        <dbReference type="EC" id="2.1.1.320"/>
    </reaction>
</comment>
<reference evidence="8 9" key="1">
    <citation type="journal article" date="2018" name="Mol. Plant">
        <title>The genome of Artemisia annua provides insight into the evolution of Asteraceae family and artemisinin biosynthesis.</title>
        <authorList>
            <person name="Shen Q."/>
            <person name="Zhang L."/>
            <person name="Liao Z."/>
            <person name="Wang S."/>
            <person name="Yan T."/>
            <person name="Shi P."/>
            <person name="Liu M."/>
            <person name="Fu X."/>
            <person name="Pan Q."/>
            <person name="Wang Y."/>
            <person name="Lv Z."/>
            <person name="Lu X."/>
            <person name="Zhang F."/>
            <person name="Jiang W."/>
            <person name="Ma Y."/>
            <person name="Chen M."/>
            <person name="Hao X."/>
            <person name="Li L."/>
            <person name="Tang Y."/>
            <person name="Lv G."/>
            <person name="Zhou Y."/>
            <person name="Sun X."/>
            <person name="Brodelius P.E."/>
            <person name="Rose J.K.C."/>
            <person name="Tang K."/>
        </authorList>
    </citation>
    <scope>NUCLEOTIDE SEQUENCE [LARGE SCALE GENOMIC DNA]</scope>
    <source>
        <strain evidence="9">cv. Huhao1</strain>
        <tissue evidence="8">Leaf</tissue>
    </source>
</reference>
<comment type="caution">
    <text evidence="8">The sequence shown here is derived from an EMBL/GenBank/DDBJ whole genome shotgun (WGS) entry which is preliminary data.</text>
</comment>
<keyword evidence="6" id="KW-0496">Mitochondrion</keyword>
<dbReference type="GO" id="GO:0032259">
    <property type="term" value="P:methylation"/>
    <property type="evidence" value="ECO:0007669"/>
    <property type="project" value="UniProtKB-KW"/>
</dbReference>
<dbReference type="EC" id="2.1.1.320" evidence="3"/>
<evidence type="ECO:0000256" key="4">
    <source>
        <dbReference type="ARBA" id="ARBA00022603"/>
    </source>
</evidence>
<gene>
    <name evidence="8" type="ORF">CTI12_AA217530</name>
</gene>
<dbReference type="InterPro" id="IPR029063">
    <property type="entry name" value="SAM-dependent_MTases_sf"/>
</dbReference>
<sequence length="93" mass="10423">MEFTFDFSCCLGYPRGTTTASSRVSISTISGQYGIYEAHRKHKFVDILDDPSSADLSAYVDFPAIRHYAEEISEDMSVYSPITQLNPLADCRD</sequence>
<dbReference type="GO" id="GO:0035243">
    <property type="term" value="F:protein-arginine omega-N symmetric methyltransferase activity"/>
    <property type="evidence" value="ECO:0007669"/>
    <property type="project" value="UniProtKB-EC"/>
</dbReference>
<dbReference type="Gene3D" id="3.40.50.12710">
    <property type="match status" value="1"/>
</dbReference>
<dbReference type="STRING" id="35608.A0A2U1NVI7"/>